<organism evidence="1 2">
    <name type="scientific">Ferrimonas sediminicola</name>
    <dbReference type="NCBI Taxonomy" id="2569538"/>
    <lineage>
        <taxon>Bacteria</taxon>
        <taxon>Pseudomonadati</taxon>
        <taxon>Pseudomonadota</taxon>
        <taxon>Gammaproteobacteria</taxon>
        <taxon>Alteromonadales</taxon>
        <taxon>Ferrimonadaceae</taxon>
        <taxon>Ferrimonas</taxon>
    </lineage>
</organism>
<keyword evidence="2" id="KW-1185">Reference proteome</keyword>
<accession>A0A4U1BA49</accession>
<comment type="caution">
    <text evidence="1">The sequence shown here is derived from an EMBL/GenBank/DDBJ whole genome shotgun (WGS) entry which is preliminary data.</text>
</comment>
<dbReference type="EMBL" id="SWCI01000013">
    <property type="protein sequence ID" value="TKB47623.1"/>
    <property type="molecule type" value="Genomic_DNA"/>
</dbReference>
<proteinExistence type="predicted"/>
<gene>
    <name evidence="1" type="ORF">FCL40_15545</name>
</gene>
<dbReference type="OrthoDB" id="2086224at2"/>
<reference evidence="1 2" key="1">
    <citation type="submission" date="2019-04" db="EMBL/GenBank/DDBJ databases">
        <authorList>
            <person name="Hwang J.C."/>
        </authorList>
    </citation>
    <scope>NUCLEOTIDE SEQUENCE [LARGE SCALE GENOMIC DNA]</scope>
    <source>
        <strain evidence="1 2">IMCC35001</strain>
    </source>
</reference>
<sequence length="156" mass="17653">MGAMAAMHLAWEREDVAGLILQAPMVDLETAVLAYQHSYASGWMRLLPRGELKRGIAAALERVNLDEKQLDLRELLSHSPLPTLVLASDSDPFSPYERLRTLQGDRVQVANLGGQGHMQMWTMDPGKHRIVSEWMRRQLPKFMPPQLQVETDRATP</sequence>
<dbReference type="Gene3D" id="3.40.50.1820">
    <property type="entry name" value="alpha/beta hydrolase"/>
    <property type="match status" value="1"/>
</dbReference>
<evidence type="ECO:0008006" key="3">
    <source>
        <dbReference type="Google" id="ProtNLM"/>
    </source>
</evidence>
<evidence type="ECO:0000313" key="2">
    <source>
        <dbReference type="Proteomes" id="UP000305674"/>
    </source>
</evidence>
<dbReference type="Proteomes" id="UP000305674">
    <property type="component" value="Unassembled WGS sequence"/>
</dbReference>
<protein>
    <recommendedName>
        <fullName evidence="3">Alpha/beta hydrolase family protein</fullName>
    </recommendedName>
</protein>
<name>A0A4U1BA49_9GAMM</name>
<dbReference type="InterPro" id="IPR029058">
    <property type="entry name" value="AB_hydrolase_fold"/>
</dbReference>
<dbReference type="AlphaFoldDB" id="A0A4U1BA49"/>
<dbReference type="SUPFAM" id="SSF53474">
    <property type="entry name" value="alpha/beta-Hydrolases"/>
    <property type="match status" value="1"/>
</dbReference>
<evidence type="ECO:0000313" key="1">
    <source>
        <dbReference type="EMBL" id="TKB47623.1"/>
    </source>
</evidence>